<comment type="caution">
    <text evidence="3">The sequence shown here is derived from an EMBL/GenBank/DDBJ whole genome shotgun (WGS) entry which is preliminary data.</text>
</comment>
<dbReference type="Proteomes" id="UP001596411">
    <property type="component" value="Unassembled WGS sequence"/>
</dbReference>
<keyword evidence="4" id="KW-1185">Reference proteome</keyword>
<evidence type="ECO:0000313" key="4">
    <source>
        <dbReference type="Proteomes" id="UP001596411"/>
    </source>
</evidence>
<feature type="chain" id="PRO_5047068818" description="Secreted protein" evidence="2">
    <location>
        <begin position="40"/>
        <end position="125"/>
    </location>
</feature>
<organism evidence="3 4">
    <name type="scientific">Halomonas salifodinae</name>
    <dbReference type="NCBI Taxonomy" id="438745"/>
    <lineage>
        <taxon>Bacteria</taxon>
        <taxon>Pseudomonadati</taxon>
        <taxon>Pseudomonadota</taxon>
        <taxon>Gammaproteobacteria</taxon>
        <taxon>Oceanospirillales</taxon>
        <taxon>Halomonadaceae</taxon>
        <taxon>Halomonas</taxon>
    </lineage>
</organism>
<evidence type="ECO:0000313" key="3">
    <source>
        <dbReference type="EMBL" id="MFC7088074.1"/>
    </source>
</evidence>
<proteinExistence type="predicted"/>
<feature type="region of interest" description="Disordered" evidence="1">
    <location>
        <begin position="48"/>
        <end position="67"/>
    </location>
</feature>
<sequence>MVNSVPTPQPSKLSPLPRLSGCLLVMLLLVLLASTTASAHDRLSDQVPAPIATSDGPHCHHGHPQERPTLAALRAHTADAEPVALAPLSQPTAAAPRTRLPRLSSPGQVMAPPPPLYLLTQRFRS</sequence>
<dbReference type="EMBL" id="JBHSZP010000001">
    <property type="protein sequence ID" value="MFC7088074.1"/>
    <property type="molecule type" value="Genomic_DNA"/>
</dbReference>
<accession>A0ABW2EVK3</accession>
<feature type="region of interest" description="Disordered" evidence="1">
    <location>
        <begin position="81"/>
        <end position="116"/>
    </location>
</feature>
<feature type="signal peptide" evidence="2">
    <location>
        <begin position="1"/>
        <end position="39"/>
    </location>
</feature>
<reference evidence="4" key="1">
    <citation type="journal article" date="2019" name="Int. J. Syst. Evol. Microbiol.">
        <title>The Global Catalogue of Microorganisms (GCM) 10K type strain sequencing project: providing services to taxonomists for standard genome sequencing and annotation.</title>
        <authorList>
            <consortium name="The Broad Institute Genomics Platform"/>
            <consortium name="The Broad Institute Genome Sequencing Center for Infectious Disease"/>
            <person name="Wu L."/>
            <person name="Ma J."/>
        </authorList>
    </citation>
    <scope>NUCLEOTIDE SEQUENCE [LARGE SCALE GENOMIC DNA]</scope>
    <source>
        <strain evidence="4">CGMCC 1.13666</strain>
    </source>
</reference>
<evidence type="ECO:0008006" key="5">
    <source>
        <dbReference type="Google" id="ProtNLM"/>
    </source>
</evidence>
<protein>
    <recommendedName>
        <fullName evidence="5">Secreted protein</fullName>
    </recommendedName>
</protein>
<name>A0ABW2EVK3_9GAMM</name>
<dbReference type="RefSeq" id="WP_346063046.1">
    <property type="nucleotide sequence ID" value="NZ_BAAADR010000014.1"/>
</dbReference>
<evidence type="ECO:0000256" key="2">
    <source>
        <dbReference type="SAM" id="SignalP"/>
    </source>
</evidence>
<keyword evidence="2" id="KW-0732">Signal</keyword>
<evidence type="ECO:0000256" key="1">
    <source>
        <dbReference type="SAM" id="MobiDB-lite"/>
    </source>
</evidence>
<gene>
    <name evidence="3" type="ORF">ACFQH5_00730</name>
</gene>